<feature type="transmembrane region" description="Helical" evidence="1">
    <location>
        <begin position="26"/>
        <end position="48"/>
    </location>
</feature>
<feature type="transmembrane region" description="Helical" evidence="1">
    <location>
        <begin position="60"/>
        <end position="82"/>
    </location>
</feature>
<name>A0ABU2YBK0_9FLAO</name>
<evidence type="ECO:0000256" key="1">
    <source>
        <dbReference type="SAM" id="Phobius"/>
    </source>
</evidence>
<gene>
    <name evidence="3" type="ORF">RM538_00310</name>
</gene>
<comment type="caution">
    <text evidence="3">The sequence shown here is derived from an EMBL/GenBank/DDBJ whole genome shotgun (WGS) entry which is preliminary data.</text>
</comment>
<proteinExistence type="predicted"/>
<keyword evidence="4" id="KW-1185">Reference proteome</keyword>
<dbReference type="InterPro" id="IPR025698">
    <property type="entry name" value="2TM_dom"/>
</dbReference>
<evidence type="ECO:0000313" key="3">
    <source>
        <dbReference type="EMBL" id="MDT0554428.1"/>
    </source>
</evidence>
<keyword evidence="1" id="KW-0472">Membrane</keyword>
<sequence length="116" mass="13829">MEIDMDKQDHLKYKKAQKKVTEIRGFYTHLGIYLVVNLLLLAANLGLFSNSPIKLWMPGWAYFTTPFFWGIWLVFHGISVFGPKIKIGFIERWEQRKINEFMDNDDTLFNTPKRWN</sequence>
<protein>
    <submittedName>
        <fullName evidence="3">2TM domain-containing protein</fullName>
    </submittedName>
</protein>
<dbReference type="Proteomes" id="UP001254488">
    <property type="component" value="Unassembled WGS sequence"/>
</dbReference>
<keyword evidence="1" id="KW-0812">Transmembrane</keyword>
<evidence type="ECO:0000313" key="4">
    <source>
        <dbReference type="Proteomes" id="UP001254488"/>
    </source>
</evidence>
<accession>A0ABU2YBK0</accession>
<feature type="domain" description="2TM" evidence="2">
    <location>
        <begin position="14"/>
        <end position="103"/>
    </location>
</feature>
<dbReference type="EMBL" id="JAVRHZ010000001">
    <property type="protein sequence ID" value="MDT0554428.1"/>
    <property type="molecule type" value="Genomic_DNA"/>
</dbReference>
<dbReference type="Pfam" id="PF13239">
    <property type="entry name" value="2TM"/>
    <property type="match status" value="1"/>
</dbReference>
<organism evidence="3 4">
    <name type="scientific">Patiriisocius hiemis</name>
    <dbReference type="NCBI Taxonomy" id="3075604"/>
    <lineage>
        <taxon>Bacteria</taxon>
        <taxon>Pseudomonadati</taxon>
        <taxon>Bacteroidota</taxon>
        <taxon>Flavobacteriia</taxon>
        <taxon>Flavobacteriales</taxon>
        <taxon>Flavobacteriaceae</taxon>
        <taxon>Patiriisocius</taxon>
    </lineage>
</organism>
<dbReference type="RefSeq" id="WP_311331394.1">
    <property type="nucleotide sequence ID" value="NZ_JAVRHZ010000001.1"/>
</dbReference>
<evidence type="ECO:0000259" key="2">
    <source>
        <dbReference type="Pfam" id="PF13239"/>
    </source>
</evidence>
<keyword evidence="1" id="KW-1133">Transmembrane helix</keyword>
<reference evidence="3 4" key="1">
    <citation type="submission" date="2023-09" db="EMBL/GenBank/DDBJ databases">
        <authorList>
            <person name="Rey-Velasco X."/>
        </authorList>
    </citation>
    <scope>NUCLEOTIDE SEQUENCE [LARGE SCALE GENOMIC DNA]</scope>
    <source>
        <strain evidence="3 4">W242</strain>
    </source>
</reference>